<dbReference type="RefSeq" id="WP_136551254.1">
    <property type="nucleotide sequence ID" value="NZ_STGJ01000001.1"/>
</dbReference>
<evidence type="ECO:0000313" key="2">
    <source>
        <dbReference type="Proteomes" id="UP000308891"/>
    </source>
</evidence>
<reference evidence="1 2" key="1">
    <citation type="submission" date="2019-04" db="EMBL/GenBank/DDBJ databases">
        <title>Crenobacter sp. nov.</title>
        <authorList>
            <person name="Shi S."/>
        </authorList>
    </citation>
    <scope>NUCLEOTIDE SEQUENCE [LARGE SCALE GENOMIC DNA]</scope>
    <source>
        <strain evidence="1 2">GY 70310</strain>
    </source>
</reference>
<dbReference type="Pfam" id="PF09650">
    <property type="entry name" value="PHA_gran_rgn"/>
    <property type="match status" value="1"/>
</dbReference>
<protein>
    <submittedName>
        <fullName evidence="1">Poly(3-hydroxybutyrate) depolymerase</fullName>
    </submittedName>
</protein>
<accession>A0A4V4N970</accession>
<sequence length="93" mass="10132">MNEIRIVRAHALGADEALARAQALAASLSAEYGLRYHWQAARLLHFRGSGVHGTLELGDAELCLCLTLGFLLWPLRPSLELAISERLDALLPG</sequence>
<keyword evidence="2" id="KW-1185">Reference proteome</keyword>
<proteinExistence type="predicted"/>
<dbReference type="AlphaFoldDB" id="A0A4V4N970"/>
<gene>
    <name evidence="1" type="ORF">E5K04_02145</name>
</gene>
<evidence type="ECO:0000313" key="1">
    <source>
        <dbReference type="EMBL" id="TIC87243.1"/>
    </source>
</evidence>
<dbReference type="InterPro" id="IPR013433">
    <property type="entry name" value="PHA_gran_rgn"/>
</dbReference>
<organism evidence="1 2">
    <name type="scientific">Crenobacter intestini</name>
    <dbReference type="NCBI Taxonomy" id="2563443"/>
    <lineage>
        <taxon>Bacteria</taxon>
        <taxon>Pseudomonadati</taxon>
        <taxon>Pseudomonadota</taxon>
        <taxon>Betaproteobacteria</taxon>
        <taxon>Neisseriales</taxon>
        <taxon>Neisseriaceae</taxon>
        <taxon>Crenobacter</taxon>
    </lineage>
</organism>
<comment type="caution">
    <text evidence="1">The sequence shown here is derived from an EMBL/GenBank/DDBJ whole genome shotgun (WGS) entry which is preliminary data.</text>
</comment>
<dbReference type="Proteomes" id="UP000308891">
    <property type="component" value="Unassembled WGS sequence"/>
</dbReference>
<name>A0A4V4N970_9NEIS</name>
<dbReference type="NCBIfam" id="TIGR02610">
    <property type="entry name" value="PHA_gran_rgn"/>
    <property type="match status" value="1"/>
</dbReference>
<dbReference type="EMBL" id="STGJ01000001">
    <property type="protein sequence ID" value="TIC87243.1"/>
    <property type="molecule type" value="Genomic_DNA"/>
</dbReference>